<dbReference type="EMBL" id="CM045765">
    <property type="protein sequence ID" value="KAI8000907.1"/>
    <property type="molecule type" value="Genomic_DNA"/>
</dbReference>
<evidence type="ECO:0000313" key="2">
    <source>
        <dbReference type="Proteomes" id="UP001060215"/>
    </source>
</evidence>
<keyword evidence="2" id="KW-1185">Reference proteome</keyword>
<name>A0ACC0GKB7_9ERIC</name>
<comment type="caution">
    <text evidence="1">The sequence shown here is derived from an EMBL/GenBank/DDBJ whole genome shotgun (WGS) entry which is preliminary data.</text>
</comment>
<gene>
    <name evidence="1" type="ORF">LOK49_LG09G02293</name>
</gene>
<proteinExistence type="predicted"/>
<protein>
    <submittedName>
        <fullName evidence="1">Uncharacterized protein</fullName>
    </submittedName>
</protein>
<reference evidence="1 2" key="1">
    <citation type="journal article" date="2022" name="Plant J.">
        <title>Chromosome-level genome of Camellia lanceoleosa provides a valuable resource for understanding genome evolution and self-incompatibility.</title>
        <authorList>
            <person name="Gong W."/>
            <person name="Xiao S."/>
            <person name="Wang L."/>
            <person name="Liao Z."/>
            <person name="Chang Y."/>
            <person name="Mo W."/>
            <person name="Hu G."/>
            <person name="Li W."/>
            <person name="Zhao G."/>
            <person name="Zhu H."/>
            <person name="Hu X."/>
            <person name="Ji K."/>
            <person name="Xiang X."/>
            <person name="Song Q."/>
            <person name="Yuan D."/>
            <person name="Jin S."/>
            <person name="Zhang L."/>
        </authorList>
    </citation>
    <scope>NUCLEOTIDE SEQUENCE [LARGE SCALE GENOMIC DNA]</scope>
    <source>
        <strain evidence="1">SQ_2022a</strain>
    </source>
</reference>
<organism evidence="1 2">
    <name type="scientific">Camellia lanceoleosa</name>
    <dbReference type="NCBI Taxonomy" id="1840588"/>
    <lineage>
        <taxon>Eukaryota</taxon>
        <taxon>Viridiplantae</taxon>
        <taxon>Streptophyta</taxon>
        <taxon>Embryophyta</taxon>
        <taxon>Tracheophyta</taxon>
        <taxon>Spermatophyta</taxon>
        <taxon>Magnoliopsida</taxon>
        <taxon>eudicotyledons</taxon>
        <taxon>Gunneridae</taxon>
        <taxon>Pentapetalae</taxon>
        <taxon>asterids</taxon>
        <taxon>Ericales</taxon>
        <taxon>Theaceae</taxon>
        <taxon>Camellia</taxon>
    </lineage>
</organism>
<dbReference type="Proteomes" id="UP001060215">
    <property type="component" value="Chromosome 8"/>
</dbReference>
<accession>A0ACC0GKB7</accession>
<sequence>MPELNRKLETSRNSETSNSSRQLNRSKIVKHPNVDVLLSATLLSLLVEVDSLVSHIPHENMKRYKDRALDLKIEQKIIIVQVDERSHGEVVEIIERNRHRSFTLKIDLGGVFWASQVLQDVGTTSAVGQFFRKYTNSSAIFCLQSYSNRRGEYVELSKWVAGIRRSSIIIPAGVNRQGWKDVAGLLDTILFGTRQKNHVRGTEGKDAGKQMRHLAMANDLNDDVQQNGVNKEVHTEDLSHQVKTGMNRGRSYAEVLKLQSSFSISNDSSLVLQQAVMCERTDFFISWEQIEKVLCKSFKLSIKLRPFQLNRALFFTKTKEMAMFYGDKGLQFFDKGIAVILERWSDEKHRKSNARLKVKGSTSRFLPSTVEISTDEGAITVHVKLLLKAVKRREGHRQWSFQHGFSSELGAGGREDDKVEGTAGTRGCLVPKEVGVHEEDCIF</sequence>
<evidence type="ECO:0000313" key="1">
    <source>
        <dbReference type="EMBL" id="KAI8000907.1"/>
    </source>
</evidence>